<keyword evidence="3" id="KW-1185">Reference proteome</keyword>
<reference evidence="3" key="1">
    <citation type="journal article" date="2019" name="Int. J. Syst. Evol. Microbiol.">
        <title>The Global Catalogue of Microorganisms (GCM) 10K type strain sequencing project: providing services to taxonomists for standard genome sequencing and annotation.</title>
        <authorList>
            <consortium name="The Broad Institute Genomics Platform"/>
            <consortium name="The Broad Institute Genome Sequencing Center for Infectious Disease"/>
            <person name="Wu L."/>
            <person name="Ma J."/>
        </authorList>
    </citation>
    <scope>NUCLEOTIDE SEQUENCE [LARGE SCALE GENOMIC DNA]</scope>
    <source>
        <strain evidence="3">JCM 9377</strain>
    </source>
</reference>
<dbReference type="EMBL" id="BAAAUV010000011">
    <property type="protein sequence ID" value="GAA3220192.1"/>
    <property type="molecule type" value="Genomic_DNA"/>
</dbReference>
<feature type="compositionally biased region" description="Low complexity" evidence="1">
    <location>
        <begin position="35"/>
        <end position="54"/>
    </location>
</feature>
<feature type="region of interest" description="Disordered" evidence="1">
    <location>
        <begin position="35"/>
        <end position="106"/>
    </location>
</feature>
<dbReference type="InterPro" id="IPR006311">
    <property type="entry name" value="TAT_signal"/>
</dbReference>
<proteinExistence type="predicted"/>
<organism evidence="2 3">
    <name type="scientific">Actinocorallia longicatena</name>
    <dbReference type="NCBI Taxonomy" id="111803"/>
    <lineage>
        <taxon>Bacteria</taxon>
        <taxon>Bacillati</taxon>
        <taxon>Actinomycetota</taxon>
        <taxon>Actinomycetes</taxon>
        <taxon>Streptosporangiales</taxon>
        <taxon>Thermomonosporaceae</taxon>
        <taxon>Actinocorallia</taxon>
    </lineage>
</organism>
<protein>
    <recommendedName>
        <fullName evidence="4">Secreted protein</fullName>
    </recommendedName>
</protein>
<evidence type="ECO:0008006" key="4">
    <source>
        <dbReference type="Google" id="ProtNLM"/>
    </source>
</evidence>
<sequence length="365" mass="37319">MAEILSGGPERPPSRRGLLLGGAAVLAGGAVLGIPRLRSAGSSGPPGASSSARAQPVRSAPDGPATDGPSPVRPSESPLPTGGIPRSELPWPGEAMPGKGNPGTGIALLQPPGLVLVRPGGGGDRAGAFRRLVDVVAHGGAWTQVVRASRGGGLGRRSAVITYPVPGSMLPENIRRPGVVGHLSPGCLQWAISGDWATVRGDLADDELVMLAEATGVEDGVPRVREEELPAGFAARPPQPYFPPVVNESRYGAAGLGEAKALGDGLVYTTVMACGGFEDRLFTGGISASGRVRGRLAAITTAQGGNAQLVWEPRTGVVACIGYSGAPWSKAAEAALHRLAGRSRMLEPSRWKALRPAVSRQPSNL</sequence>
<evidence type="ECO:0000313" key="3">
    <source>
        <dbReference type="Proteomes" id="UP001501237"/>
    </source>
</evidence>
<evidence type="ECO:0000256" key="1">
    <source>
        <dbReference type="SAM" id="MobiDB-lite"/>
    </source>
</evidence>
<comment type="caution">
    <text evidence="2">The sequence shown here is derived from an EMBL/GenBank/DDBJ whole genome shotgun (WGS) entry which is preliminary data.</text>
</comment>
<evidence type="ECO:0000313" key="2">
    <source>
        <dbReference type="EMBL" id="GAA3220192.1"/>
    </source>
</evidence>
<accession>A0ABP6QD56</accession>
<name>A0ABP6QD56_9ACTN</name>
<gene>
    <name evidence="2" type="ORF">GCM10010468_44630</name>
</gene>
<dbReference type="Proteomes" id="UP001501237">
    <property type="component" value="Unassembled WGS sequence"/>
</dbReference>
<dbReference type="PROSITE" id="PS51318">
    <property type="entry name" value="TAT"/>
    <property type="match status" value="1"/>
</dbReference>